<accession>A0AAD4KG75</accession>
<dbReference type="PANTHER" id="PTHR47260">
    <property type="entry name" value="UPF0644 PROTEIN PB2B4.06"/>
    <property type="match status" value="1"/>
</dbReference>
<proteinExistence type="predicted"/>
<dbReference type="AlphaFoldDB" id="A0AAD4KG75"/>
<dbReference type="RefSeq" id="XP_046067318.1">
    <property type="nucleotide sequence ID" value="XM_046214473.1"/>
</dbReference>
<dbReference type="EMBL" id="JAJTJA010000012">
    <property type="protein sequence ID" value="KAH8691226.1"/>
    <property type="molecule type" value="Genomic_DNA"/>
</dbReference>
<sequence>MTTTLTPTEEVEHQLQAHPLTQSLRSDSTLLETRYYRYVPESLRPQMFTLGSLVGPGKLPVPPLAFYRAEGECFYLILYIGSSVAGYPGMVHGGMLATLMDEGLAGCASATLPIHVAVTLHLSVDYLKPAPTEAFYVLKAKASKLEGRSVWVEGQLEILENDRCAGEVLVKGHGEYMQPPSTRSFYSIL</sequence>
<evidence type="ECO:0000259" key="1">
    <source>
        <dbReference type="Pfam" id="PF03061"/>
    </source>
</evidence>
<feature type="domain" description="Thioesterase" evidence="1">
    <location>
        <begin position="89"/>
        <end position="164"/>
    </location>
</feature>
<organism evidence="2 3">
    <name type="scientific">Talaromyces proteolyticus</name>
    <dbReference type="NCBI Taxonomy" id="1131652"/>
    <lineage>
        <taxon>Eukaryota</taxon>
        <taxon>Fungi</taxon>
        <taxon>Dikarya</taxon>
        <taxon>Ascomycota</taxon>
        <taxon>Pezizomycotina</taxon>
        <taxon>Eurotiomycetes</taxon>
        <taxon>Eurotiomycetidae</taxon>
        <taxon>Eurotiales</taxon>
        <taxon>Trichocomaceae</taxon>
        <taxon>Talaromyces</taxon>
        <taxon>Talaromyces sect. Bacilispori</taxon>
    </lineage>
</organism>
<dbReference type="CDD" id="cd03443">
    <property type="entry name" value="PaaI_thioesterase"/>
    <property type="match status" value="1"/>
</dbReference>
<reference evidence="2" key="1">
    <citation type="submission" date="2021-12" db="EMBL/GenBank/DDBJ databases">
        <title>Convergent genome expansion in fungi linked to evolution of root-endophyte symbiosis.</title>
        <authorList>
            <consortium name="DOE Joint Genome Institute"/>
            <person name="Ke Y.-H."/>
            <person name="Bonito G."/>
            <person name="Liao H.-L."/>
            <person name="Looney B."/>
            <person name="Rojas-Flechas A."/>
            <person name="Nash J."/>
            <person name="Hameed K."/>
            <person name="Schadt C."/>
            <person name="Martin F."/>
            <person name="Crous P.W."/>
            <person name="Miettinen O."/>
            <person name="Magnuson J.K."/>
            <person name="Labbe J."/>
            <person name="Jacobson D."/>
            <person name="Doktycz M.J."/>
            <person name="Veneault-Fourrey C."/>
            <person name="Kuo A."/>
            <person name="Mondo S."/>
            <person name="Calhoun S."/>
            <person name="Riley R."/>
            <person name="Ohm R."/>
            <person name="LaButti K."/>
            <person name="Andreopoulos B."/>
            <person name="Pangilinan J."/>
            <person name="Nolan M."/>
            <person name="Tritt A."/>
            <person name="Clum A."/>
            <person name="Lipzen A."/>
            <person name="Daum C."/>
            <person name="Barry K."/>
            <person name="Grigoriev I.V."/>
            <person name="Vilgalys R."/>
        </authorList>
    </citation>
    <scope>NUCLEOTIDE SEQUENCE</scope>
    <source>
        <strain evidence="2">PMI_201</strain>
    </source>
</reference>
<dbReference type="Pfam" id="PF03061">
    <property type="entry name" value="4HBT"/>
    <property type="match status" value="1"/>
</dbReference>
<gene>
    <name evidence="2" type="ORF">BGW36DRAFT_363565</name>
</gene>
<dbReference type="InterPro" id="IPR029069">
    <property type="entry name" value="HotDog_dom_sf"/>
</dbReference>
<dbReference type="Proteomes" id="UP001201262">
    <property type="component" value="Unassembled WGS sequence"/>
</dbReference>
<dbReference type="Gene3D" id="3.10.129.10">
    <property type="entry name" value="Hotdog Thioesterase"/>
    <property type="match status" value="1"/>
</dbReference>
<evidence type="ECO:0000313" key="3">
    <source>
        <dbReference type="Proteomes" id="UP001201262"/>
    </source>
</evidence>
<dbReference type="PANTHER" id="PTHR47260:SF7">
    <property type="entry name" value="THIOESTERASE FAMILY PROTEIN (AFU_ORTHOLOGUE AFUA_1G10800)"/>
    <property type="match status" value="1"/>
</dbReference>
<name>A0AAD4KG75_9EURO</name>
<protein>
    <submittedName>
        <fullName evidence="2">Thioesterase family protein</fullName>
    </submittedName>
</protein>
<keyword evidence="3" id="KW-1185">Reference proteome</keyword>
<evidence type="ECO:0000313" key="2">
    <source>
        <dbReference type="EMBL" id="KAH8691226.1"/>
    </source>
</evidence>
<comment type="caution">
    <text evidence="2">The sequence shown here is derived from an EMBL/GenBank/DDBJ whole genome shotgun (WGS) entry which is preliminary data.</text>
</comment>
<dbReference type="SUPFAM" id="SSF54637">
    <property type="entry name" value="Thioesterase/thiol ester dehydrase-isomerase"/>
    <property type="match status" value="1"/>
</dbReference>
<dbReference type="InterPro" id="IPR006683">
    <property type="entry name" value="Thioestr_dom"/>
</dbReference>
<dbReference type="InterPro" id="IPR052061">
    <property type="entry name" value="PTE-AB_protein"/>
</dbReference>
<dbReference type="GeneID" id="70244760"/>